<keyword evidence="4" id="KW-1185">Reference proteome</keyword>
<comment type="caution">
    <text evidence="3">The sequence shown here is derived from an EMBL/GenBank/DDBJ whole genome shotgun (WGS) entry which is preliminary data.</text>
</comment>
<keyword evidence="3" id="KW-0645">Protease</keyword>
<dbReference type="EC" id="3.4.24.-" evidence="3"/>
<feature type="transmembrane region" description="Helical" evidence="1">
    <location>
        <begin position="7"/>
        <end position="26"/>
    </location>
</feature>
<dbReference type="Pfam" id="PF02517">
    <property type="entry name" value="Rce1-like"/>
    <property type="match status" value="1"/>
</dbReference>
<keyword evidence="1" id="KW-0472">Membrane</keyword>
<feature type="transmembrane region" description="Helical" evidence="1">
    <location>
        <begin position="137"/>
        <end position="155"/>
    </location>
</feature>
<feature type="transmembrane region" description="Helical" evidence="1">
    <location>
        <begin position="185"/>
        <end position="208"/>
    </location>
</feature>
<reference evidence="3 4" key="1">
    <citation type="submission" date="2021-03" db="EMBL/GenBank/DDBJ databases">
        <title>Aliifodinibius sp. nov., a new bacterium isolated from saline soil.</title>
        <authorList>
            <person name="Galisteo C."/>
            <person name="De La Haba R."/>
            <person name="Sanchez-Porro C."/>
            <person name="Ventosa A."/>
        </authorList>
    </citation>
    <scope>NUCLEOTIDE SEQUENCE [LARGE SCALE GENOMIC DNA]</scope>
    <source>
        <strain evidence="3 4">1BSP15-2V2</strain>
    </source>
</reference>
<evidence type="ECO:0000313" key="3">
    <source>
        <dbReference type="EMBL" id="MCW9708490.1"/>
    </source>
</evidence>
<sequence length="211" mass="24809">MEKIQPRWYLILEALLLFVGIPLLFYWDLVPIPKIIALLFVTAYCGYQLWKDSSFGRGLLAANKTKEISKSLIVRIPLVAVSLILLIWLFQPDQFFSFPSEQPILWMVVMVLYPVLSALPQEFIYRTFFFHRYDVLILYRNGSIIFSTLAFAFLHIVYDNWWAVGLSLIAGLLFGLTYQRTRSLLWVTVEHVFYGWMIFTLGFGNFFYEPF</sequence>
<evidence type="ECO:0000313" key="4">
    <source>
        <dbReference type="Proteomes" id="UP001207918"/>
    </source>
</evidence>
<feature type="domain" description="CAAX prenyl protease 2/Lysostaphin resistance protein A-like" evidence="2">
    <location>
        <begin position="105"/>
        <end position="196"/>
    </location>
</feature>
<evidence type="ECO:0000259" key="2">
    <source>
        <dbReference type="Pfam" id="PF02517"/>
    </source>
</evidence>
<dbReference type="InterPro" id="IPR003675">
    <property type="entry name" value="Rce1/LyrA-like_dom"/>
</dbReference>
<protein>
    <submittedName>
        <fullName evidence="3">CPBP family intramembrane metalloprotease</fullName>
        <ecNumber evidence="3">3.4.24.-</ecNumber>
    </submittedName>
</protein>
<dbReference type="Proteomes" id="UP001207918">
    <property type="component" value="Unassembled WGS sequence"/>
</dbReference>
<feature type="transmembrane region" description="Helical" evidence="1">
    <location>
        <begin position="103"/>
        <end position="125"/>
    </location>
</feature>
<accession>A0ABT3PRK0</accession>
<dbReference type="EMBL" id="JAGGJA010000013">
    <property type="protein sequence ID" value="MCW9708490.1"/>
    <property type="molecule type" value="Genomic_DNA"/>
</dbReference>
<keyword evidence="1" id="KW-1133">Transmembrane helix</keyword>
<proteinExistence type="predicted"/>
<feature type="transmembrane region" description="Helical" evidence="1">
    <location>
        <begin position="161"/>
        <end position="178"/>
    </location>
</feature>
<evidence type="ECO:0000256" key="1">
    <source>
        <dbReference type="SAM" id="Phobius"/>
    </source>
</evidence>
<name>A0ABT3PRK0_9BACT</name>
<keyword evidence="1" id="KW-0812">Transmembrane</keyword>
<keyword evidence="3" id="KW-0482">Metalloprotease</keyword>
<feature type="transmembrane region" description="Helical" evidence="1">
    <location>
        <begin position="32"/>
        <end position="50"/>
    </location>
</feature>
<organism evidence="3 4">
    <name type="scientific">Fodinibius salsisoli</name>
    <dbReference type="NCBI Taxonomy" id="2820877"/>
    <lineage>
        <taxon>Bacteria</taxon>
        <taxon>Pseudomonadati</taxon>
        <taxon>Balneolota</taxon>
        <taxon>Balneolia</taxon>
        <taxon>Balneolales</taxon>
        <taxon>Balneolaceae</taxon>
        <taxon>Fodinibius</taxon>
    </lineage>
</organism>
<dbReference type="RefSeq" id="WP_265767274.1">
    <property type="nucleotide sequence ID" value="NZ_JAGGJA010000013.1"/>
</dbReference>
<dbReference type="GO" id="GO:0008237">
    <property type="term" value="F:metallopeptidase activity"/>
    <property type="evidence" value="ECO:0007669"/>
    <property type="project" value="UniProtKB-KW"/>
</dbReference>
<gene>
    <name evidence="3" type="ORF">J6I44_16630</name>
</gene>
<feature type="transmembrane region" description="Helical" evidence="1">
    <location>
        <begin position="71"/>
        <end position="91"/>
    </location>
</feature>
<keyword evidence="3" id="KW-0378">Hydrolase</keyword>